<gene>
    <name evidence="2" type="ORF">MCNF_04970</name>
</gene>
<proteinExistence type="predicted"/>
<evidence type="ECO:0000313" key="2">
    <source>
        <dbReference type="EMBL" id="BBZ31892.1"/>
    </source>
</evidence>
<name>A0A7I7XSI4_9MYCO</name>
<feature type="region of interest" description="Disordered" evidence="1">
    <location>
        <begin position="37"/>
        <end position="81"/>
    </location>
</feature>
<accession>A0A7I7XSI4</accession>
<dbReference type="AlphaFoldDB" id="A0A7I7XSI4"/>
<organism evidence="2 3">
    <name type="scientific">Mycolicibacterium confluentis</name>
    <dbReference type="NCBI Taxonomy" id="28047"/>
    <lineage>
        <taxon>Bacteria</taxon>
        <taxon>Bacillati</taxon>
        <taxon>Actinomycetota</taxon>
        <taxon>Actinomycetes</taxon>
        <taxon>Mycobacteriales</taxon>
        <taxon>Mycobacteriaceae</taxon>
        <taxon>Mycolicibacterium</taxon>
    </lineage>
</organism>
<feature type="compositionally biased region" description="Basic and acidic residues" evidence="1">
    <location>
        <begin position="39"/>
        <end position="60"/>
    </location>
</feature>
<dbReference type="Proteomes" id="UP000466931">
    <property type="component" value="Chromosome"/>
</dbReference>
<feature type="compositionally biased region" description="Polar residues" evidence="1">
    <location>
        <begin position="70"/>
        <end position="81"/>
    </location>
</feature>
<keyword evidence="3" id="KW-1185">Reference proteome</keyword>
<sequence length="106" mass="11782">MRKATGRTVSDLDHGGLDRVQRPDVLLVLLGLGRAHGATGEHRSRYGRDEKRKEADRDQSLEAVVAPNQGVATQPAQHPEPSTTLLRLIHERSQNPCYDYVNNFVA</sequence>
<evidence type="ECO:0000256" key="1">
    <source>
        <dbReference type="SAM" id="MobiDB-lite"/>
    </source>
</evidence>
<reference evidence="2" key="2">
    <citation type="submission" date="2020-02" db="EMBL/GenBank/DDBJ databases">
        <authorList>
            <person name="Matsumoto Y."/>
            <person name="Motooka D."/>
            <person name="Nakamura S."/>
        </authorList>
    </citation>
    <scope>NUCLEOTIDE SEQUENCE</scope>
    <source>
        <strain evidence="2">JCM 13671</strain>
    </source>
</reference>
<dbReference type="EMBL" id="AP022612">
    <property type="protein sequence ID" value="BBZ31892.1"/>
    <property type="molecule type" value="Genomic_DNA"/>
</dbReference>
<evidence type="ECO:0000313" key="3">
    <source>
        <dbReference type="Proteomes" id="UP000466931"/>
    </source>
</evidence>
<reference evidence="2" key="1">
    <citation type="journal article" date="2019" name="Emerg. Microbes Infect.">
        <title>Comprehensive subspecies identification of 175 nontuberculous mycobacteria species based on 7547 genomic profiles.</title>
        <authorList>
            <person name="Matsumoto Y."/>
            <person name="Kinjo T."/>
            <person name="Motooka D."/>
            <person name="Nabeya D."/>
            <person name="Jung N."/>
            <person name="Uechi K."/>
            <person name="Horii T."/>
            <person name="Iida T."/>
            <person name="Fujita J."/>
            <person name="Nakamura S."/>
        </authorList>
    </citation>
    <scope>NUCLEOTIDE SEQUENCE [LARGE SCALE GENOMIC DNA]</scope>
    <source>
        <strain evidence="2">JCM 13671</strain>
    </source>
</reference>
<protein>
    <submittedName>
        <fullName evidence="2">Uncharacterized protein</fullName>
    </submittedName>
</protein>